<reference evidence="12 13" key="1">
    <citation type="journal article" date="2019" name="Nat. Microbiol.">
        <title>Mediterranean grassland soil C-N compound turnover is dependent on rainfall and depth, and is mediated by genomically divergent microorganisms.</title>
        <authorList>
            <person name="Diamond S."/>
            <person name="Andeer P.F."/>
            <person name="Li Z."/>
            <person name="Crits-Christoph A."/>
            <person name="Burstein D."/>
            <person name="Anantharaman K."/>
            <person name="Lane K.R."/>
            <person name="Thomas B.C."/>
            <person name="Pan C."/>
            <person name="Northen T.R."/>
            <person name="Banfield J.F."/>
        </authorList>
    </citation>
    <scope>NUCLEOTIDE SEQUENCE [LARGE SCALE GENOMIC DNA]</scope>
    <source>
        <strain evidence="12">WS_1</strain>
    </source>
</reference>
<evidence type="ECO:0000256" key="11">
    <source>
        <dbReference type="SAM" id="MobiDB-lite"/>
    </source>
</evidence>
<feature type="region of interest" description="Disordered" evidence="11">
    <location>
        <begin position="1"/>
        <end position="237"/>
    </location>
</feature>
<comment type="catalytic activity">
    <reaction evidence="9">
        <text>a lipid X + a UDP-2-N,3-O-bis[(3R)-3-hydroxyacyl]-alpha-D-glucosamine = a lipid A disaccharide + UDP + H(+)</text>
        <dbReference type="Rhea" id="RHEA:67828"/>
        <dbReference type="ChEBI" id="CHEBI:15378"/>
        <dbReference type="ChEBI" id="CHEBI:58223"/>
        <dbReference type="ChEBI" id="CHEBI:137748"/>
        <dbReference type="ChEBI" id="CHEBI:176338"/>
        <dbReference type="ChEBI" id="CHEBI:176343"/>
        <dbReference type="EC" id="2.4.1.182"/>
    </reaction>
</comment>
<feature type="compositionally biased region" description="Basic and acidic residues" evidence="11">
    <location>
        <begin position="118"/>
        <end position="162"/>
    </location>
</feature>
<dbReference type="PANTHER" id="PTHR30372:SF4">
    <property type="entry name" value="LIPID-A-DISACCHARIDE SYNTHASE, MITOCHONDRIAL-RELATED"/>
    <property type="match status" value="1"/>
</dbReference>
<accession>A0A538SDI9</accession>
<evidence type="ECO:0000313" key="13">
    <source>
        <dbReference type="Proteomes" id="UP000316292"/>
    </source>
</evidence>
<dbReference type="EMBL" id="VBOR01000057">
    <property type="protein sequence ID" value="TMQ49441.1"/>
    <property type="molecule type" value="Genomic_DNA"/>
</dbReference>
<comment type="function">
    <text evidence="1">Condensation of UDP-2,3-diacylglucosamine and 2,3-diacylglucosamine-1-phosphate to form lipid A disaccharide, a precursor of lipid A, a phosphorylated glycolipid that anchors the lipopolysaccharide to the outer membrane of the cell.</text>
</comment>
<evidence type="ECO:0000256" key="3">
    <source>
        <dbReference type="ARBA" id="ARBA00020902"/>
    </source>
</evidence>
<evidence type="ECO:0000256" key="7">
    <source>
        <dbReference type="ARBA" id="ARBA00022679"/>
    </source>
</evidence>
<dbReference type="Proteomes" id="UP000316292">
    <property type="component" value="Unassembled WGS sequence"/>
</dbReference>
<dbReference type="PANTHER" id="PTHR30372">
    <property type="entry name" value="LIPID-A-DISACCHARIDE SYNTHASE"/>
    <property type="match status" value="1"/>
</dbReference>
<evidence type="ECO:0000256" key="6">
    <source>
        <dbReference type="ARBA" id="ARBA00022676"/>
    </source>
</evidence>
<dbReference type="EC" id="2.4.1.182" evidence="2 10"/>
<dbReference type="NCBIfam" id="TIGR00215">
    <property type="entry name" value="lpxB"/>
    <property type="match status" value="1"/>
</dbReference>
<dbReference type="GO" id="GO:0008915">
    <property type="term" value="F:lipid-A-disaccharide synthase activity"/>
    <property type="evidence" value="ECO:0007669"/>
    <property type="project" value="UniProtKB-UniRule"/>
</dbReference>
<evidence type="ECO:0000256" key="5">
    <source>
        <dbReference type="ARBA" id="ARBA00022556"/>
    </source>
</evidence>
<keyword evidence="7 12" id="KW-0808">Transferase</keyword>
<name>A0A538SDI9_UNCEI</name>
<feature type="compositionally biased region" description="Basic residues" evidence="11">
    <location>
        <begin position="163"/>
        <end position="172"/>
    </location>
</feature>
<organism evidence="12 13">
    <name type="scientific">Eiseniibacteriota bacterium</name>
    <dbReference type="NCBI Taxonomy" id="2212470"/>
    <lineage>
        <taxon>Bacteria</taxon>
        <taxon>Candidatus Eiseniibacteriota</taxon>
    </lineage>
</organism>
<keyword evidence="4" id="KW-0444">Lipid biosynthesis</keyword>
<evidence type="ECO:0000256" key="2">
    <source>
        <dbReference type="ARBA" id="ARBA00012687"/>
    </source>
</evidence>
<evidence type="ECO:0000256" key="10">
    <source>
        <dbReference type="NCBIfam" id="TIGR00215"/>
    </source>
</evidence>
<keyword evidence="5" id="KW-0441">Lipid A biosynthesis</keyword>
<keyword evidence="6 12" id="KW-0328">Glycosyltransferase</keyword>
<protein>
    <recommendedName>
        <fullName evidence="3 10">Lipid-A-disaccharide synthase</fullName>
        <ecNumber evidence="2 10">2.4.1.182</ecNumber>
    </recommendedName>
</protein>
<dbReference type="SUPFAM" id="SSF53756">
    <property type="entry name" value="UDP-Glycosyltransferase/glycogen phosphorylase"/>
    <property type="match status" value="1"/>
</dbReference>
<dbReference type="GO" id="GO:0016020">
    <property type="term" value="C:membrane"/>
    <property type="evidence" value="ECO:0007669"/>
    <property type="project" value="GOC"/>
</dbReference>
<evidence type="ECO:0000256" key="4">
    <source>
        <dbReference type="ARBA" id="ARBA00022516"/>
    </source>
</evidence>
<dbReference type="GO" id="GO:0005543">
    <property type="term" value="F:phospholipid binding"/>
    <property type="evidence" value="ECO:0007669"/>
    <property type="project" value="TreeGrafter"/>
</dbReference>
<comment type="caution">
    <text evidence="12">The sequence shown here is derived from an EMBL/GenBank/DDBJ whole genome shotgun (WGS) entry which is preliminary data.</text>
</comment>
<dbReference type="InterPro" id="IPR003835">
    <property type="entry name" value="Glyco_trans_19"/>
</dbReference>
<dbReference type="Pfam" id="PF02684">
    <property type="entry name" value="LpxB"/>
    <property type="match status" value="1"/>
</dbReference>
<feature type="compositionally biased region" description="Basic and acidic residues" evidence="11">
    <location>
        <begin position="11"/>
        <end position="22"/>
    </location>
</feature>
<proteinExistence type="predicted"/>
<dbReference type="GO" id="GO:0009245">
    <property type="term" value="P:lipid A biosynthetic process"/>
    <property type="evidence" value="ECO:0007669"/>
    <property type="project" value="UniProtKB-UniRule"/>
</dbReference>
<evidence type="ECO:0000256" key="8">
    <source>
        <dbReference type="ARBA" id="ARBA00023098"/>
    </source>
</evidence>
<evidence type="ECO:0000256" key="9">
    <source>
        <dbReference type="ARBA" id="ARBA00048975"/>
    </source>
</evidence>
<evidence type="ECO:0000313" key="12">
    <source>
        <dbReference type="EMBL" id="TMQ49441.1"/>
    </source>
</evidence>
<evidence type="ECO:0000256" key="1">
    <source>
        <dbReference type="ARBA" id="ARBA00002056"/>
    </source>
</evidence>
<sequence length="632" mass="66536">MPGPRPSRARGKADGGHRDGGKFHAGGGPCGLTRALRGPGRTLQPRCPGVPPPSQSAAIHRGAPARPDRAPRHRRGRDPGSHDPRPGSGALAHEVAGNRGARRGGPGADAAHRHRERATHVRERLRGEPDREPRLPRENTQDSLLRDERVPLDRLPEPERRGVHARALRLRGSHGPSQADPAAPDPGRDTRPPRVGAHPFPGALARAGGLLGGGRSRAGGASGRGGSAGAGAAKSPAGPAGLKFPFLIVSAGEPSGDRLGAELLEGLRARGISFEAAGIGGPKLRAAGLTTVVPMESVAVMGFASILGRLPEIRRARGEIVRLLEAHPEAIFLPIDSPGLHLGLARTARSLGRRVVYYVCPQIWAWGGGRIRRLKQDVDLTLLLFRFESELLAKEGVPARWVGHPAGALRPDPSRRAELRKALGIGPGERLVSLLPGSRLEEVRRHLVPMLDGAARVAAHSGARVRVAVSDAGPVDEAIRDPVVRRAWSALLPIHWREDAKDLLRAADAAVVASGTATLETAALQVPQVIVYRTGWLNYEIARRLVRVPSIGLANLVAGGKIAPELIQGQAVGSRIGAELAKLLADDAARGAQLRGFASIPERLGGEGSAGRAAEALIEFAGRVPAGRKRCA</sequence>
<feature type="compositionally biased region" description="Gly residues" evidence="11">
    <location>
        <begin position="209"/>
        <end position="229"/>
    </location>
</feature>
<gene>
    <name evidence="12" type="primary">lpxB</name>
    <name evidence="12" type="ORF">E6K71_04935</name>
</gene>
<dbReference type="AlphaFoldDB" id="A0A538SDI9"/>
<keyword evidence="8" id="KW-0443">Lipid metabolism</keyword>